<evidence type="ECO:0000256" key="1">
    <source>
        <dbReference type="ARBA" id="ARBA00038414"/>
    </source>
</evidence>
<dbReference type="RefSeq" id="WP_345363327.1">
    <property type="nucleotide sequence ID" value="NZ_BAABII010000010.1"/>
</dbReference>
<dbReference type="EMBL" id="JBGEHV010000022">
    <property type="protein sequence ID" value="MEY8040492.1"/>
    <property type="molecule type" value="Genomic_DNA"/>
</dbReference>
<protein>
    <submittedName>
        <fullName evidence="2">Aspartate/glutamate racemase family protein</fullName>
    </submittedName>
</protein>
<evidence type="ECO:0000313" key="3">
    <source>
        <dbReference type="Proteomes" id="UP001564626"/>
    </source>
</evidence>
<dbReference type="Proteomes" id="UP001564626">
    <property type="component" value="Unassembled WGS sequence"/>
</dbReference>
<comment type="caution">
    <text evidence="2">The sequence shown here is derived from an EMBL/GenBank/DDBJ whole genome shotgun (WGS) entry which is preliminary data.</text>
</comment>
<dbReference type="Pfam" id="PF01177">
    <property type="entry name" value="Asp_Glu_race"/>
    <property type="match status" value="1"/>
</dbReference>
<dbReference type="Gene3D" id="3.40.50.12500">
    <property type="match status" value="1"/>
</dbReference>
<proteinExistence type="inferred from homology"/>
<accession>A0ABV4CKJ9</accession>
<comment type="similarity">
    <text evidence="1">Belongs to the HyuE racemase family.</text>
</comment>
<organism evidence="2 3">
    <name type="scientific">Saccharopolyspora cebuensis</name>
    <dbReference type="NCBI Taxonomy" id="418759"/>
    <lineage>
        <taxon>Bacteria</taxon>
        <taxon>Bacillati</taxon>
        <taxon>Actinomycetota</taxon>
        <taxon>Actinomycetes</taxon>
        <taxon>Pseudonocardiales</taxon>
        <taxon>Pseudonocardiaceae</taxon>
        <taxon>Saccharopolyspora</taxon>
    </lineage>
</organism>
<name>A0ABV4CKJ9_9PSEU</name>
<sequence>MFVHAVTPITVGRSELARRQARYDALSPAGIKVVLTDLRPDGPRALDTAAEVRHSETLVGEALAEAPDCDAVLPDCVLDPAVPADGGTINGRPALGLLRLTVGAAVAAGHRVGAITRNAAIAAELRHRITRYGWDSSFHEVGVLALPVADITDPARWSAAMRPALSAARAAGVTAVVNGCSAVDTATDQEPGLPLVLDPIRTGLGVLGALGGAPTR</sequence>
<reference evidence="2 3" key="1">
    <citation type="submission" date="2024-08" db="EMBL/GenBank/DDBJ databases">
        <title>Genome mining of Saccharopolyspora cebuensis PGLac3 from Nigerian medicinal plant.</title>
        <authorList>
            <person name="Ezeobiora C.E."/>
            <person name="Igbokwe N.H."/>
            <person name="Amin D.H."/>
            <person name="Mendie U.E."/>
        </authorList>
    </citation>
    <scope>NUCLEOTIDE SEQUENCE [LARGE SCALE GENOMIC DNA]</scope>
    <source>
        <strain evidence="2 3">PGLac3</strain>
    </source>
</reference>
<evidence type="ECO:0000313" key="2">
    <source>
        <dbReference type="EMBL" id="MEY8040492.1"/>
    </source>
</evidence>
<dbReference type="InterPro" id="IPR015942">
    <property type="entry name" value="Asp/Glu/hydantoin_racemase"/>
</dbReference>
<keyword evidence="3" id="KW-1185">Reference proteome</keyword>
<gene>
    <name evidence="2" type="ORF">AB8O55_13880</name>
</gene>
<dbReference type="InterPro" id="IPR053714">
    <property type="entry name" value="Iso_Racemase_Enz_sf"/>
</dbReference>